<name>A0A0F9JYU4_9ZZZZ</name>
<accession>A0A0F9JYU4</accession>
<dbReference type="AlphaFoldDB" id="A0A0F9JYU4"/>
<protein>
    <submittedName>
        <fullName evidence="1">Uncharacterized protein</fullName>
    </submittedName>
</protein>
<organism evidence="1">
    <name type="scientific">marine sediment metagenome</name>
    <dbReference type="NCBI Taxonomy" id="412755"/>
    <lineage>
        <taxon>unclassified sequences</taxon>
        <taxon>metagenomes</taxon>
        <taxon>ecological metagenomes</taxon>
    </lineage>
</organism>
<feature type="non-terminal residue" evidence="1">
    <location>
        <position position="52"/>
    </location>
</feature>
<comment type="caution">
    <text evidence="1">The sequence shown here is derived from an EMBL/GenBank/DDBJ whole genome shotgun (WGS) entry which is preliminary data.</text>
</comment>
<dbReference type="EMBL" id="LAZR01010310">
    <property type="protein sequence ID" value="KKM67656.1"/>
    <property type="molecule type" value="Genomic_DNA"/>
</dbReference>
<reference evidence="1" key="1">
    <citation type="journal article" date="2015" name="Nature">
        <title>Complex archaea that bridge the gap between prokaryotes and eukaryotes.</title>
        <authorList>
            <person name="Spang A."/>
            <person name="Saw J.H."/>
            <person name="Jorgensen S.L."/>
            <person name="Zaremba-Niedzwiedzka K."/>
            <person name="Martijn J."/>
            <person name="Lind A.E."/>
            <person name="van Eijk R."/>
            <person name="Schleper C."/>
            <person name="Guy L."/>
            <person name="Ettema T.J."/>
        </authorList>
    </citation>
    <scope>NUCLEOTIDE SEQUENCE</scope>
</reference>
<sequence>MISVDTKLGKAFKPRNVIAIINEEFRRGMVEAVAHVEGKVKEKMPVGVTGMA</sequence>
<gene>
    <name evidence="1" type="ORF">LCGC14_1468980</name>
</gene>
<evidence type="ECO:0000313" key="1">
    <source>
        <dbReference type="EMBL" id="KKM67656.1"/>
    </source>
</evidence>
<proteinExistence type="predicted"/>